<evidence type="ECO:0000259" key="3">
    <source>
        <dbReference type="Pfam" id="PF13505"/>
    </source>
</evidence>
<protein>
    <submittedName>
        <fullName evidence="4">Porin family protein</fullName>
    </submittedName>
</protein>
<sequence>MKKVLFIALAAITSLFAIPANAQEPLKFGVKAGLNVTDMKFNSDVFDKTNQAGWFIGPTVKFTLPVVGLGMDVSLLYDYRAAKLTYDDDKKTVKQQQIAIPINVRYSVGLGSAASIFAFAGPQIGFNVGDKDFHWTQGSSYALKKSDFSVNLGFGVTALKHLQVTANYNVVCGKTADVTWKTATDAAGGALGLKKKEKKGSRNNSWQLGVAYFF</sequence>
<dbReference type="InterPro" id="IPR011250">
    <property type="entry name" value="OMP/PagP_B-barrel"/>
</dbReference>
<gene>
    <name evidence="4" type="ORF">HXN33_01285</name>
</gene>
<accession>A0A930HXI6</accession>
<name>A0A930HXI6_9BACT</name>
<organism evidence="4 5">
    <name type="scientific">Prevotella histicola</name>
    <dbReference type="NCBI Taxonomy" id="470565"/>
    <lineage>
        <taxon>Bacteria</taxon>
        <taxon>Pseudomonadati</taxon>
        <taxon>Bacteroidota</taxon>
        <taxon>Bacteroidia</taxon>
        <taxon>Bacteroidales</taxon>
        <taxon>Prevotellaceae</taxon>
        <taxon>Prevotella</taxon>
    </lineage>
</organism>
<keyword evidence="1 2" id="KW-0732">Signal</keyword>
<evidence type="ECO:0000313" key="4">
    <source>
        <dbReference type="EMBL" id="MBF1414188.1"/>
    </source>
</evidence>
<dbReference type="AlphaFoldDB" id="A0A930HXI6"/>
<dbReference type="Pfam" id="PF13505">
    <property type="entry name" value="OMP_b-brl"/>
    <property type="match status" value="1"/>
</dbReference>
<evidence type="ECO:0000256" key="2">
    <source>
        <dbReference type="SAM" id="SignalP"/>
    </source>
</evidence>
<proteinExistence type="predicted"/>
<dbReference type="EMBL" id="JABZSQ010000011">
    <property type="protein sequence ID" value="MBF1414188.1"/>
    <property type="molecule type" value="Genomic_DNA"/>
</dbReference>
<dbReference type="RefSeq" id="WP_278492787.1">
    <property type="nucleotide sequence ID" value="NZ_JABZSM010000030.1"/>
</dbReference>
<dbReference type="SUPFAM" id="SSF56925">
    <property type="entry name" value="OMPA-like"/>
    <property type="match status" value="1"/>
</dbReference>
<evidence type="ECO:0000313" key="5">
    <source>
        <dbReference type="Proteomes" id="UP000757461"/>
    </source>
</evidence>
<feature type="signal peptide" evidence="2">
    <location>
        <begin position="1"/>
        <end position="22"/>
    </location>
</feature>
<evidence type="ECO:0000256" key="1">
    <source>
        <dbReference type="ARBA" id="ARBA00022729"/>
    </source>
</evidence>
<reference evidence="4" key="1">
    <citation type="submission" date="2020-04" db="EMBL/GenBank/DDBJ databases">
        <title>Deep metagenomics examines the oral microbiome during advanced dental caries in children, revealing novel taxa and co-occurrences with host molecules.</title>
        <authorList>
            <person name="Baker J.L."/>
            <person name="Morton J.T."/>
            <person name="Dinis M."/>
            <person name="Alvarez R."/>
            <person name="Tran N.C."/>
            <person name="Knight R."/>
            <person name="Edlund A."/>
        </authorList>
    </citation>
    <scope>NUCLEOTIDE SEQUENCE</scope>
    <source>
        <strain evidence="4">JCVI_25_bin.9</strain>
    </source>
</reference>
<feature type="chain" id="PRO_5037440083" evidence="2">
    <location>
        <begin position="23"/>
        <end position="214"/>
    </location>
</feature>
<dbReference type="InterPro" id="IPR027385">
    <property type="entry name" value="Beta-barrel_OMP"/>
</dbReference>
<dbReference type="Proteomes" id="UP000757461">
    <property type="component" value="Unassembled WGS sequence"/>
</dbReference>
<feature type="domain" description="Outer membrane protein beta-barrel" evidence="3">
    <location>
        <begin position="9"/>
        <end position="214"/>
    </location>
</feature>
<comment type="caution">
    <text evidence="4">The sequence shown here is derived from an EMBL/GenBank/DDBJ whole genome shotgun (WGS) entry which is preliminary data.</text>
</comment>